<keyword evidence="7" id="KW-1185">Reference proteome</keyword>
<evidence type="ECO:0000256" key="5">
    <source>
        <dbReference type="HAMAP-Rule" id="MF_00191"/>
    </source>
</evidence>
<feature type="binding site" evidence="5">
    <location>
        <position position="234"/>
    </location>
    <ligand>
        <name>(2E)-4-hydroxy-3-methylbut-2-enyl diphosphate</name>
        <dbReference type="ChEBI" id="CHEBI:128753"/>
    </ligand>
</feature>
<dbReference type="CDD" id="cd13944">
    <property type="entry name" value="lytB_ispH"/>
    <property type="match status" value="1"/>
</dbReference>
<comment type="pathway">
    <text evidence="5">Isoprenoid biosynthesis; isopentenyl diphosphate biosynthesis via DXP pathway; isopentenyl diphosphate from 1-deoxy-D-xylulose 5-phosphate: step 6/6.</text>
</comment>
<dbReference type="Pfam" id="PF02401">
    <property type="entry name" value="LYTB"/>
    <property type="match status" value="1"/>
</dbReference>
<comment type="similarity">
    <text evidence="5">Belongs to the IspH family.</text>
</comment>
<dbReference type="Proteomes" id="UP001549086">
    <property type="component" value="Unassembled WGS sequence"/>
</dbReference>
<feature type="binding site" evidence="5">
    <location>
        <position position="47"/>
    </location>
    <ligand>
        <name>(2E)-4-hydroxy-3-methylbut-2-enyl diphosphate</name>
        <dbReference type="ChEBI" id="CHEBI:128753"/>
    </ligand>
</feature>
<evidence type="ECO:0000256" key="2">
    <source>
        <dbReference type="ARBA" id="ARBA00022723"/>
    </source>
</evidence>
<dbReference type="EC" id="1.17.7.4" evidence="5"/>
<dbReference type="PANTHER" id="PTHR30426:SF0">
    <property type="entry name" value="4-HYDROXY-3-METHYLBUT-2-ENYL DIPHOSPHATE REDUCTASE"/>
    <property type="match status" value="1"/>
</dbReference>
<name>A0ABV2HGP5_9HYPH</name>
<comment type="catalytic activity">
    <reaction evidence="5">
        <text>dimethylallyl diphosphate + 2 oxidized [2Fe-2S]-[ferredoxin] + H2O = (2E)-4-hydroxy-3-methylbut-2-enyl diphosphate + 2 reduced [2Fe-2S]-[ferredoxin] + 2 H(+)</text>
        <dbReference type="Rhea" id="RHEA:24825"/>
        <dbReference type="Rhea" id="RHEA-COMP:10000"/>
        <dbReference type="Rhea" id="RHEA-COMP:10001"/>
        <dbReference type="ChEBI" id="CHEBI:15377"/>
        <dbReference type="ChEBI" id="CHEBI:15378"/>
        <dbReference type="ChEBI" id="CHEBI:33737"/>
        <dbReference type="ChEBI" id="CHEBI:33738"/>
        <dbReference type="ChEBI" id="CHEBI:57623"/>
        <dbReference type="ChEBI" id="CHEBI:128753"/>
        <dbReference type="EC" id="1.17.7.4"/>
    </reaction>
</comment>
<feature type="binding site" evidence="5">
    <location>
        <position position="277"/>
    </location>
    <ligand>
        <name>isopentenyl diphosphate</name>
        <dbReference type="ChEBI" id="CHEBI:128769"/>
    </ligand>
</feature>
<feature type="binding site" evidence="5">
    <location>
        <position position="105"/>
    </location>
    <ligand>
        <name>[4Fe-4S] cluster</name>
        <dbReference type="ChEBI" id="CHEBI:49883"/>
    </ligand>
</feature>
<evidence type="ECO:0000256" key="4">
    <source>
        <dbReference type="ARBA" id="ARBA00023014"/>
    </source>
</evidence>
<comment type="pathway">
    <text evidence="5">Isoprenoid biosynthesis; dimethylallyl diphosphate biosynthesis; dimethylallyl diphosphate from (2E)-4-hydroxy-3-methylbutenyl diphosphate: step 1/1.</text>
</comment>
<organism evidence="6 7">
    <name type="scientific">Bartonella silvatica</name>
    <dbReference type="NCBI Taxonomy" id="357760"/>
    <lineage>
        <taxon>Bacteria</taxon>
        <taxon>Pseudomonadati</taxon>
        <taxon>Pseudomonadota</taxon>
        <taxon>Alphaproteobacteria</taxon>
        <taxon>Hyphomicrobiales</taxon>
        <taxon>Bartonellaceae</taxon>
        <taxon>Bartonella</taxon>
    </lineage>
</organism>
<dbReference type="NCBIfam" id="TIGR00216">
    <property type="entry name" value="ispH_lytB"/>
    <property type="match status" value="1"/>
</dbReference>
<keyword evidence="1 5" id="KW-0004">4Fe-4S</keyword>
<feature type="binding site" evidence="5">
    <location>
        <position position="47"/>
    </location>
    <ligand>
        <name>isopentenyl diphosphate</name>
        <dbReference type="ChEBI" id="CHEBI:128769"/>
    </ligand>
</feature>
<keyword evidence="5 6" id="KW-0560">Oxidoreductase</keyword>
<dbReference type="GO" id="GO:0051745">
    <property type="term" value="F:4-hydroxy-3-methylbut-2-enyl diphosphate reductase activity"/>
    <property type="evidence" value="ECO:0007669"/>
    <property type="project" value="UniProtKB-EC"/>
</dbReference>
<feature type="binding site" evidence="5">
    <location>
        <position position="83"/>
    </location>
    <ligand>
        <name>isopentenyl diphosphate</name>
        <dbReference type="ChEBI" id="CHEBI:128769"/>
    </ligand>
</feature>
<feature type="binding site" evidence="5">
    <location>
        <position position="277"/>
    </location>
    <ligand>
        <name>(2E)-4-hydroxy-3-methylbut-2-enyl diphosphate</name>
        <dbReference type="ChEBI" id="CHEBI:128753"/>
    </ligand>
</feature>
<feature type="binding site" evidence="5">
    <location>
        <position position="232"/>
    </location>
    <ligand>
        <name>isopentenyl diphosphate</name>
        <dbReference type="ChEBI" id="CHEBI:128769"/>
    </ligand>
</feature>
<dbReference type="Gene3D" id="3.40.1010.20">
    <property type="entry name" value="4-hydroxy-3-methylbut-2-enyl diphosphate reductase, catalytic domain"/>
    <property type="match status" value="2"/>
</dbReference>
<feature type="binding site" evidence="5">
    <location>
        <position position="233"/>
    </location>
    <ligand>
        <name>(2E)-4-hydroxy-3-methylbut-2-enyl diphosphate</name>
        <dbReference type="ChEBI" id="CHEBI:128753"/>
    </ligand>
</feature>
<keyword evidence="4 5" id="KW-0411">Iron-sulfur</keyword>
<feature type="binding site" evidence="5">
    <location>
        <position position="133"/>
    </location>
    <ligand>
        <name>dimethylallyl diphosphate</name>
        <dbReference type="ChEBI" id="CHEBI:57623"/>
    </ligand>
</feature>
<feature type="binding site" evidence="5">
    <location>
        <position position="47"/>
    </location>
    <ligand>
        <name>dimethylallyl diphosphate</name>
        <dbReference type="ChEBI" id="CHEBI:57623"/>
    </ligand>
</feature>
<reference evidence="6 7" key="1">
    <citation type="submission" date="2024-06" db="EMBL/GenBank/DDBJ databases">
        <title>Genomic Encyclopedia of Type Strains, Phase IV (KMG-IV): sequencing the most valuable type-strain genomes for metagenomic binning, comparative biology and taxonomic classification.</title>
        <authorList>
            <person name="Goeker M."/>
        </authorList>
    </citation>
    <scope>NUCLEOTIDE SEQUENCE [LARGE SCALE GENOMIC DNA]</scope>
    <source>
        <strain evidence="6 7">DSM 23649</strain>
    </source>
</reference>
<protein>
    <recommendedName>
        <fullName evidence="5">4-hydroxy-3-methylbut-2-enyl diphosphate reductase</fullName>
        <shortName evidence="5">HMBPP reductase</shortName>
        <ecNumber evidence="5">1.17.7.4</ecNumber>
    </recommendedName>
</protein>
<dbReference type="RefSeq" id="WP_354188845.1">
    <property type="nucleotide sequence ID" value="NZ_JBEPLI010000002.1"/>
</dbReference>
<feature type="binding site" evidence="5">
    <location>
        <position position="233"/>
    </location>
    <ligand>
        <name>dimethylallyl diphosphate</name>
        <dbReference type="ChEBI" id="CHEBI:57623"/>
    </ligand>
</feature>
<gene>
    <name evidence="5" type="primary">ispH</name>
    <name evidence="6" type="ORF">ABID23_000434</name>
</gene>
<comment type="cofactor">
    <cofactor evidence="5">
        <name>[4Fe-4S] cluster</name>
        <dbReference type="ChEBI" id="CHEBI:49883"/>
    </cofactor>
    <text evidence="5">Binds 1 [4Fe-4S] cluster per subunit.</text>
</comment>
<dbReference type="InterPro" id="IPR003451">
    <property type="entry name" value="LytB/IspH"/>
</dbReference>
<feature type="binding site" evidence="5">
    <location>
        <position position="234"/>
    </location>
    <ligand>
        <name>dimethylallyl diphosphate</name>
        <dbReference type="ChEBI" id="CHEBI:57623"/>
    </ligand>
</feature>
<accession>A0ABV2HGP5</accession>
<keyword evidence="3 5" id="KW-0408">Iron</keyword>
<feature type="binding site" evidence="5">
    <location>
        <position position="234"/>
    </location>
    <ligand>
        <name>isopentenyl diphosphate</name>
        <dbReference type="ChEBI" id="CHEBI:128769"/>
    </ligand>
</feature>
<feature type="binding site" evidence="5">
    <location>
        <position position="204"/>
    </location>
    <ligand>
        <name>[4Fe-4S] cluster</name>
        <dbReference type="ChEBI" id="CHEBI:49883"/>
    </ligand>
</feature>
<evidence type="ECO:0000313" key="6">
    <source>
        <dbReference type="EMBL" id="MET3589357.1"/>
    </source>
</evidence>
<evidence type="ECO:0000313" key="7">
    <source>
        <dbReference type="Proteomes" id="UP001549086"/>
    </source>
</evidence>
<feature type="binding site" evidence="5">
    <location>
        <position position="133"/>
    </location>
    <ligand>
        <name>isopentenyl diphosphate</name>
        <dbReference type="ChEBI" id="CHEBI:128769"/>
    </ligand>
</feature>
<keyword evidence="5" id="KW-0414">Isoprene biosynthesis</keyword>
<feature type="binding site" evidence="5">
    <location>
        <position position="233"/>
    </location>
    <ligand>
        <name>isopentenyl diphosphate</name>
        <dbReference type="ChEBI" id="CHEBI:128769"/>
    </ligand>
</feature>
<feature type="binding site" evidence="5">
    <location>
        <position position="174"/>
    </location>
    <ligand>
        <name>(2E)-4-hydroxy-3-methylbut-2-enyl diphosphate</name>
        <dbReference type="ChEBI" id="CHEBI:128753"/>
    </ligand>
</feature>
<feature type="binding site" evidence="5">
    <location>
        <position position="18"/>
    </location>
    <ligand>
        <name>[4Fe-4S] cluster</name>
        <dbReference type="ChEBI" id="CHEBI:49883"/>
    </ligand>
</feature>
<keyword evidence="2 5" id="KW-0479">Metal-binding</keyword>
<dbReference type="EMBL" id="JBEPLI010000002">
    <property type="protein sequence ID" value="MET3589357.1"/>
    <property type="molecule type" value="Genomic_DNA"/>
</dbReference>
<comment type="function">
    <text evidence="5">Catalyzes the conversion of 1-hydroxy-2-methyl-2-(E)-butenyl 4-diphosphate (HMBPP) into a mixture of isopentenyl diphosphate (IPP) and dimethylallyl diphosphate (DMAPP). Acts in the terminal step of the DOXP/MEP pathway for isoprenoid precursor biosynthesis.</text>
</comment>
<comment type="catalytic activity">
    <reaction evidence="5">
        <text>isopentenyl diphosphate + 2 oxidized [2Fe-2S]-[ferredoxin] + H2O = (2E)-4-hydroxy-3-methylbut-2-enyl diphosphate + 2 reduced [2Fe-2S]-[ferredoxin] + 2 H(+)</text>
        <dbReference type="Rhea" id="RHEA:24488"/>
        <dbReference type="Rhea" id="RHEA-COMP:10000"/>
        <dbReference type="Rhea" id="RHEA-COMP:10001"/>
        <dbReference type="ChEBI" id="CHEBI:15377"/>
        <dbReference type="ChEBI" id="CHEBI:15378"/>
        <dbReference type="ChEBI" id="CHEBI:33737"/>
        <dbReference type="ChEBI" id="CHEBI:33738"/>
        <dbReference type="ChEBI" id="CHEBI:128753"/>
        <dbReference type="ChEBI" id="CHEBI:128769"/>
        <dbReference type="EC" id="1.17.7.4"/>
    </reaction>
</comment>
<feature type="active site" description="Proton donor" evidence="5">
    <location>
        <position position="135"/>
    </location>
</feature>
<dbReference type="Gene3D" id="3.40.50.11270">
    <property type="match status" value="1"/>
</dbReference>
<dbReference type="PANTHER" id="PTHR30426">
    <property type="entry name" value="4-HYDROXY-3-METHYLBUT-2-ENYL DIPHOSPHATE REDUCTASE"/>
    <property type="match status" value="1"/>
</dbReference>
<dbReference type="HAMAP" id="MF_00191">
    <property type="entry name" value="IspH"/>
    <property type="match status" value="1"/>
</dbReference>
<feature type="binding site" evidence="5">
    <location>
        <position position="232"/>
    </location>
    <ligand>
        <name>(2E)-4-hydroxy-3-methylbut-2-enyl diphosphate</name>
        <dbReference type="ChEBI" id="CHEBI:128753"/>
    </ligand>
</feature>
<proteinExistence type="inferred from homology"/>
<sequence>MSVLPPLTMRLCGPRGFCAGVDRAIQIVLLALKKYGAPVYVRHEIVHNRYVVEGLKERGAIFVEELDEIPEKHRGQPVIFSAHGVPKSVPEEARCYNLFYLDATCPLVSKVHKQAIRHQRHGRHVILVGHSGHPEVIGTMGQLEKGAVTLIETIEDALQYQPDERDKLGFVTQTTLSVEDTAGILDVLKERFPALEAPAAESICYATTNRQDAVKAAALGSDLFLIVGAPNSSNSRRLVEVAEKSGAQRAVLVQRADEIDFERLGALSIVSLSAGASAPEIIIDEIILAFRKYYDVRIELAETGVETEKFLVSRELRDVILTPQDLAFVNGQSQMLKSESQNMHMPIMKAK</sequence>
<feature type="binding site" evidence="5">
    <location>
        <position position="83"/>
    </location>
    <ligand>
        <name>dimethylallyl diphosphate</name>
        <dbReference type="ChEBI" id="CHEBI:57623"/>
    </ligand>
</feature>
<feature type="binding site" evidence="5">
    <location>
        <position position="83"/>
    </location>
    <ligand>
        <name>(2E)-4-hydroxy-3-methylbut-2-enyl diphosphate</name>
        <dbReference type="ChEBI" id="CHEBI:128753"/>
    </ligand>
</feature>
<evidence type="ECO:0000256" key="3">
    <source>
        <dbReference type="ARBA" id="ARBA00023004"/>
    </source>
</evidence>
<feature type="binding site" evidence="5">
    <location>
        <position position="133"/>
    </location>
    <ligand>
        <name>(2E)-4-hydroxy-3-methylbut-2-enyl diphosphate</name>
        <dbReference type="ChEBI" id="CHEBI:128753"/>
    </ligand>
</feature>
<feature type="binding site" evidence="5">
    <location>
        <position position="232"/>
    </location>
    <ligand>
        <name>dimethylallyl diphosphate</name>
        <dbReference type="ChEBI" id="CHEBI:57623"/>
    </ligand>
</feature>
<evidence type="ECO:0000256" key="1">
    <source>
        <dbReference type="ARBA" id="ARBA00022485"/>
    </source>
</evidence>
<feature type="binding site" evidence="5">
    <location>
        <position position="277"/>
    </location>
    <ligand>
        <name>dimethylallyl diphosphate</name>
        <dbReference type="ChEBI" id="CHEBI:57623"/>
    </ligand>
</feature>
<dbReference type="NCBIfam" id="NF002190">
    <property type="entry name" value="PRK01045.1-4"/>
    <property type="match status" value="1"/>
</dbReference>
<comment type="caution">
    <text evidence="6">The sequence shown here is derived from an EMBL/GenBank/DDBJ whole genome shotgun (WGS) entry which is preliminary data.</text>
</comment>